<sequence>MSLKDQLPCLCNLGGSLLPSHKDQPDASTILQDAPPQDPAASTEPQSNQPEPSTSASADIAEEIDKGMENEPVKVETNTENKSSDSGAYRPISNKSKLTGKARSDWI</sequence>
<comment type="caution">
    <text evidence="2">The sequence shown here is derived from an EMBL/GenBank/DDBJ whole genome shotgun (WGS) entry which is preliminary data.</text>
</comment>
<proteinExistence type="predicted"/>
<feature type="compositionally biased region" description="Polar residues" evidence="1">
    <location>
        <begin position="43"/>
        <end position="57"/>
    </location>
</feature>
<name>A0ABQ9JZS6_9CUCU</name>
<feature type="compositionally biased region" description="Basic and acidic residues" evidence="1">
    <location>
        <begin position="63"/>
        <end position="83"/>
    </location>
</feature>
<reference evidence="2" key="1">
    <citation type="journal article" date="2023" name="Insect Mol. Biol.">
        <title>Genome sequencing provides insights into the evolution of gene families encoding plant cell wall-degrading enzymes in longhorned beetles.</title>
        <authorList>
            <person name="Shin N.R."/>
            <person name="Okamura Y."/>
            <person name="Kirsch R."/>
            <person name="Pauchet Y."/>
        </authorList>
    </citation>
    <scope>NUCLEOTIDE SEQUENCE</scope>
    <source>
        <strain evidence="2">MMC_N1</strain>
    </source>
</reference>
<evidence type="ECO:0000313" key="3">
    <source>
        <dbReference type="Proteomes" id="UP001162164"/>
    </source>
</evidence>
<evidence type="ECO:0000256" key="1">
    <source>
        <dbReference type="SAM" id="MobiDB-lite"/>
    </source>
</evidence>
<keyword evidence="3" id="KW-1185">Reference proteome</keyword>
<organism evidence="2 3">
    <name type="scientific">Molorchus minor</name>
    <dbReference type="NCBI Taxonomy" id="1323400"/>
    <lineage>
        <taxon>Eukaryota</taxon>
        <taxon>Metazoa</taxon>
        <taxon>Ecdysozoa</taxon>
        <taxon>Arthropoda</taxon>
        <taxon>Hexapoda</taxon>
        <taxon>Insecta</taxon>
        <taxon>Pterygota</taxon>
        <taxon>Neoptera</taxon>
        <taxon>Endopterygota</taxon>
        <taxon>Coleoptera</taxon>
        <taxon>Polyphaga</taxon>
        <taxon>Cucujiformia</taxon>
        <taxon>Chrysomeloidea</taxon>
        <taxon>Cerambycidae</taxon>
        <taxon>Lamiinae</taxon>
        <taxon>Monochamini</taxon>
        <taxon>Molorchus</taxon>
    </lineage>
</organism>
<accession>A0ABQ9JZS6</accession>
<evidence type="ECO:0000313" key="2">
    <source>
        <dbReference type="EMBL" id="KAJ8983297.1"/>
    </source>
</evidence>
<dbReference type="EMBL" id="JAPWTJ010000081">
    <property type="protein sequence ID" value="KAJ8983297.1"/>
    <property type="molecule type" value="Genomic_DNA"/>
</dbReference>
<protein>
    <submittedName>
        <fullName evidence="2">Uncharacterized protein</fullName>
    </submittedName>
</protein>
<feature type="region of interest" description="Disordered" evidence="1">
    <location>
        <begin position="13"/>
        <end position="107"/>
    </location>
</feature>
<dbReference type="Proteomes" id="UP001162164">
    <property type="component" value="Unassembled WGS sequence"/>
</dbReference>
<gene>
    <name evidence="2" type="ORF">NQ317_019854</name>
</gene>